<evidence type="ECO:0000256" key="9">
    <source>
        <dbReference type="SAM" id="MobiDB-lite"/>
    </source>
</evidence>
<dbReference type="Proteomes" id="UP000269721">
    <property type="component" value="Unassembled WGS sequence"/>
</dbReference>
<dbReference type="PANTHER" id="PTHR23198:SF6">
    <property type="entry name" value="NUCLEAR PORE COMPLEX PROTEIN NUP98-NUP96"/>
    <property type="match status" value="1"/>
</dbReference>
<keyword evidence="8" id="KW-0539">Nucleus</keyword>
<dbReference type="InterPro" id="IPR037665">
    <property type="entry name" value="Nucleoporin_S59-like"/>
</dbReference>
<evidence type="ECO:0000256" key="7">
    <source>
        <dbReference type="ARBA" id="ARBA00023132"/>
    </source>
</evidence>
<comment type="similarity">
    <text evidence="2">Belongs to the nucleoporin GLFG family.</text>
</comment>
<keyword evidence="5" id="KW-0653">Protein transport</keyword>
<dbReference type="Gene3D" id="3.30.1610.10">
    <property type="entry name" value="Peptidase S59, nucleoporin"/>
    <property type="match status" value="1"/>
</dbReference>
<gene>
    <name evidence="11" type="ORF">BDK51DRAFT_17646</name>
</gene>
<keyword evidence="7" id="KW-0906">Nuclear pore complex</keyword>
<evidence type="ECO:0000256" key="1">
    <source>
        <dbReference type="ARBA" id="ARBA00004567"/>
    </source>
</evidence>
<reference evidence="12" key="1">
    <citation type="journal article" date="2018" name="Nat. Microbiol.">
        <title>Leveraging single-cell genomics to expand the fungal tree of life.</title>
        <authorList>
            <person name="Ahrendt S.R."/>
            <person name="Quandt C.A."/>
            <person name="Ciobanu D."/>
            <person name="Clum A."/>
            <person name="Salamov A."/>
            <person name="Andreopoulos B."/>
            <person name="Cheng J.F."/>
            <person name="Woyke T."/>
            <person name="Pelin A."/>
            <person name="Henrissat B."/>
            <person name="Reynolds N.K."/>
            <person name="Benny G.L."/>
            <person name="Smith M.E."/>
            <person name="James T.Y."/>
            <person name="Grigoriev I.V."/>
        </authorList>
    </citation>
    <scope>NUCLEOTIDE SEQUENCE [LARGE SCALE GENOMIC DNA]</scope>
</reference>
<feature type="compositionally biased region" description="Low complexity" evidence="9">
    <location>
        <begin position="12"/>
        <end position="35"/>
    </location>
</feature>
<dbReference type="GO" id="GO:0000973">
    <property type="term" value="P:post-transcriptional tethering of RNA polymerase II gene DNA at nuclear periphery"/>
    <property type="evidence" value="ECO:0007669"/>
    <property type="project" value="TreeGrafter"/>
</dbReference>
<keyword evidence="6" id="KW-0811">Translocation</keyword>
<organism evidence="11 12">
    <name type="scientific">Blyttiomyces helicus</name>
    <dbReference type="NCBI Taxonomy" id="388810"/>
    <lineage>
        <taxon>Eukaryota</taxon>
        <taxon>Fungi</taxon>
        <taxon>Fungi incertae sedis</taxon>
        <taxon>Chytridiomycota</taxon>
        <taxon>Chytridiomycota incertae sedis</taxon>
        <taxon>Chytridiomycetes</taxon>
        <taxon>Chytridiomycetes incertae sedis</taxon>
        <taxon>Blyttiomyces</taxon>
    </lineage>
</organism>
<keyword evidence="12" id="KW-1185">Reference proteome</keyword>
<dbReference type="GO" id="GO:0008139">
    <property type="term" value="F:nuclear localization sequence binding"/>
    <property type="evidence" value="ECO:0007669"/>
    <property type="project" value="TreeGrafter"/>
</dbReference>
<dbReference type="Pfam" id="PF04096">
    <property type="entry name" value="Nucleoporin2"/>
    <property type="match status" value="1"/>
</dbReference>
<dbReference type="GO" id="GO:0044614">
    <property type="term" value="C:nuclear pore cytoplasmic filaments"/>
    <property type="evidence" value="ECO:0007669"/>
    <property type="project" value="TreeGrafter"/>
</dbReference>
<dbReference type="GO" id="GO:0017056">
    <property type="term" value="F:structural constituent of nuclear pore"/>
    <property type="evidence" value="ECO:0007669"/>
    <property type="project" value="InterPro"/>
</dbReference>
<dbReference type="PANTHER" id="PTHR23198">
    <property type="entry name" value="NUCLEOPORIN"/>
    <property type="match status" value="1"/>
</dbReference>
<proteinExistence type="inferred from homology"/>
<feature type="domain" description="Peptidase S59" evidence="10">
    <location>
        <begin position="36"/>
        <end position="184"/>
    </location>
</feature>
<evidence type="ECO:0000256" key="3">
    <source>
        <dbReference type="ARBA" id="ARBA00022448"/>
    </source>
</evidence>
<feature type="region of interest" description="Disordered" evidence="9">
    <location>
        <begin position="1"/>
        <end position="35"/>
    </location>
</feature>
<keyword evidence="4" id="KW-0509">mRNA transport</keyword>
<evidence type="ECO:0000256" key="6">
    <source>
        <dbReference type="ARBA" id="ARBA00023010"/>
    </source>
</evidence>
<evidence type="ECO:0000259" key="10">
    <source>
        <dbReference type="PROSITE" id="PS51434"/>
    </source>
</evidence>
<evidence type="ECO:0000313" key="12">
    <source>
        <dbReference type="Proteomes" id="UP000269721"/>
    </source>
</evidence>
<dbReference type="GO" id="GO:0006405">
    <property type="term" value="P:RNA export from nucleus"/>
    <property type="evidence" value="ECO:0007669"/>
    <property type="project" value="TreeGrafter"/>
</dbReference>
<dbReference type="PROSITE" id="PS51434">
    <property type="entry name" value="NUP_C"/>
    <property type="match status" value="1"/>
</dbReference>
<sequence length="184" mass="19809">MGPDTPTPATRSSATITSTPGGPSSASKSPAKTAPTSAYQMVPAFEELMLLSDDELRNVEGYKVILPGVGQVEFLAPVDLLDASPTSNRNGIRDIPGTVIIFKPKICSVYPDEENKAPPGSGVNVRARITLESCWPVEKATRTPITDKNDPRVFKHIDKLTRMEGTEYVGFNGNTGAWCFCVSH</sequence>
<dbReference type="AlphaFoldDB" id="A0A4P9W546"/>
<protein>
    <submittedName>
        <fullName evidence="11">Nucleoporin autopeptidase-domain-containing protein</fullName>
    </submittedName>
</protein>
<dbReference type="GO" id="GO:0051028">
    <property type="term" value="P:mRNA transport"/>
    <property type="evidence" value="ECO:0007669"/>
    <property type="project" value="UniProtKB-KW"/>
</dbReference>
<dbReference type="SUPFAM" id="SSF82215">
    <property type="entry name" value="C-terminal autoproteolytic domain of nucleoporin nup98"/>
    <property type="match status" value="1"/>
</dbReference>
<evidence type="ECO:0000256" key="5">
    <source>
        <dbReference type="ARBA" id="ARBA00022927"/>
    </source>
</evidence>
<name>A0A4P9W546_9FUNG</name>
<dbReference type="GO" id="GO:0006606">
    <property type="term" value="P:protein import into nucleus"/>
    <property type="evidence" value="ECO:0007669"/>
    <property type="project" value="TreeGrafter"/>
</dbReference>
<dbReference type="InterPro" id="IPR007230">
    <property type="entry name" value="Nup98_auto-Pept-S59_dom"/>
</dbReference>
<comment type="subcellular location">
    <subcellularLocation>
        <location evidence="1">Nucleus</location>
        <location evidence="1">Nuclear pore complex</location>
    </subcellularLocation>
</comment>
<evidence type="ECO:0000256" key="4">
    <source>
        <dbReference type="ARBA" id="ARBA00022816"/>
    </source>
</evidence>
<accession>A0A4P9W546</accession>
<dbReference type="OrthoDB" id="3797628at2759"/>
<keyword evidence="3" id="KW-0813">Transport</keyword>
<evidence type="ECO:0000256" key="2">
    <source>
        <dbReference type="ARBA" id="ARBA00008926"/>
    </source>
</evidence>
<dbReference type="InterPro" id="IPR036903">
    <property type="entry name" value="Nup98_auto-Pept-S59_dom_sf"/>
</dbReference>
<evidence type="ECO:0000256" key="8">
    <source>
        <dbReference type="ARBA" id="ARBA00023242"/>
    </source>
</evidence>
<dbReference type="EMBL" id="KZ997366">
    <property type="protein sequence ID" value="RKO87511.1"/>
    <property type="molecule type" value="Genomic_DNA"/>
</dbReference>
<feature type="non-terminal residue" evidence="11">
    <location>
        <position position="184"/>
    </location>
</feature>
<evidence type="ECO:0000313" key="11">
    <source>
        <dbReference type="EMBL" id="RKO87511.1"/>
    </source>
</evidence>
<dbReference type="GO" id="GO:0034398">
    <property type="term" value="P:telomere tethering at nuclear periphery"/>
    <property type="evidence" value="ECO:0007669"/>
    <property type="project" value="TreeGrafter"/>
</dbReference>
<dbReference type="GO" id="GO:0003723">
    <property type="term" value="F:RNA binding"/>
    <property type="evidence" value="ECO:0007669"/>
    <property type="project" value="TreeGrafter"/>
</dbReference>